<dbReference type="InterPro" id="IPR042099">
    <property type="entry name" value="ANL_N_sf"/>
</dbReference>
<proteinExistence type="predicted"/>
<dbReference type="AlphaFoldDB" id="A0A1I4CMZ8"/>
<dbReference type="InterPro" id="IPR050237">
    <property type="entry name" value="ATP-dep_AMP-bd_enzyme"/>
</dbReference>
<dbReference type="OrthoDB" id="9803968at2"/>
<sequence length="550" mass="60197">MPHPNARIPDFWPAGKPWTFERPDTPLDVNLDTTVAKWGDRIGVTYNGADYTYSQIADRVSALAGYLQHIGLSKGDRVLLYTQNCPQYIIAFYAILRAGGAVVPVNPMNKKAEIDYLVEDTGAKIAVCALELADNILPALERGELKTLIGTRMTDMGLPDFDLVPEKQVPAMSEAEAEALGMTGFQSAIDQGHSPAPRNTTADDLAVIPYSSGTTGNPKGCVHTHRTVMASLVAGVIWNPTTETTVHLGALPFFHVTGMMNGMHAPILTGGRNVILPRWSSKLAAGLIERFKIARWRSIATMAIDLVNDPKFDSYDLSSLEMIGGGGAAMPEAIAKKLKNMTGLDYVEGYGLSETMAATHVNPIDAPKRQCLGQPIYEVDSRVLEIGGDTELPHGEVGEIVMHAPQNFLGYWQRPEATADAFVEIDDVPFFRSGDIGYRDADGYFFMVDRVKRMVNAAGFKVWPAEIEMLMLHHPDIAECCVVAAKDERRGECVKAIVIPRPEARDTITEQGVIDWCKTQMSAYKCPSIVEFVDDLPRSGAGKVLWKNLT</sequence>
<evidence type="ECO:0000313" key="4">
    <source>
        <dbReference type="Proteomes" id="UP000198851"/>
    </source>
</evidence>
<dbReference type="Pfam" id="PF00501">
    <property type="entry name" value="AMP-binding"/>
    <property type="match status" value="1"/>
</dbReference>
<dbReference type="InterPro" id="IPR045851">
    <property type="entry name" value="AMP-bd_C_sf"/>
</dbReference>
<feature type="domain" description="AMP-dependent synthetase/ligase" evidence="1">
    <location>
        <begin position="32"/>
        <end position="412"/>
    </location>
</feature>
<dbReference type="STRING" id="1280847.SAMN04488036_102333"/>
<dbReference type="SUPFAM" id="SSF56801">
    <property type="entry name" value="Acetyl-CoA synthetase-like"/>
    <property type="match status" value="1"/>
</dbReference>
<dbReference type="InterPro" id="IPR020845">
    <property type="entry name" value="AMP-binding_CS"/>
</dbReference>
<dbReference type="InterPro" id="IPR000873">
    <property type="entry name" value="AMP-dep_synth/lig_dom"/>
</dbReference>
<gene>
    <name evidence="3" type="ORF">SAMN04488036_102333</name>
</gene>
<dbReference type="NCBIfam" id="NF006181">
    <property type="entry name" value="PRK08314.1"/>
    <property type="match status" value="1"/>
</dbReference>
<dbReference type="Gene3D" id="3.30.300.30">
    <property type="match status" value="1"/>
</dbReference>
<dbReference type="InterPro" id="IPR025110">
    <property type="entry name" value="AMP-bd_C"/>
</dbReference>
<dbReference type="PROSITE" id="PS00455">
    <property type="entry name" value="AMP_BINDING"/>
    <property type="match status" value="1"/>
</dbReference>
<dbReference type="PANTHER" id="PTHR43767:SF1">
    <property type="entry name" value="NONRIBOSOMAL PEPTIDE SYNTHASE PES1 (EUROFUNG)-RELATED"/>
    <property type="match status" value="1"/>
</dbReference>
<feature type="domain" description="AMP-binding enzyme C-terminal" evidence="2">
    <location>
        <begin position="466"/>
        <end position="543"/>
    </location>
</feature>
<dbReference type="Pfam" id="PF13193">
    <property type="entry name" value="AMP-binding_C"/>
    <property type="match status" value="1"/>
</dbReference>
<accession>A0A1I4CMZ8</accession>
<dbReference type="GO" id="GO:0016878">
    <property type="term" value="F:acid-thiol ligase activity"/>
    <property type="evidence" value="ECO:0007669"/>
    <property type="project" value="UniProtKB-ARBA"/>
</dbReference>
<organism evidence="3 4">
    <name type="scientific">Shimia haliotis</name>
    <dbReference type="NCBI Taxonomy" id="1280847"/>
    <lineage>
        <taxon>Bacteria</taxon>
        <taxon>Pseudomonadati</taxon>
        <taxon>Pseudomonadota</taxon>
        <taxon>Alphaproteobacteria</taxon>
        <taxon>Rhodobacterales</taxon>
        <taxon>Roseobacteraceae</taxon>
    </lineage>
</organism>
<dbReference type="RefSeq" id="WP_093322139.1">
    <property type="nucleotide sequence ID" value="NZ_FOSZ01000002.1"/>
</dbReference>
<dbReference type="EMBL" id="FOSZ01000002">
    <property type="protein sequence ID" value="SFK81657.1"/>
    <property type="molecule type" value="Genomic_DNA"/>
</dbReference>
<keyword evidence="4" id="KW-1185">Reference proteome</keyword>
<evidence type="ECO:0000259" key="2">
    <source>
        <dbReference type="Pfam" id="PF13193"/>
    </source>
</evidence>
<dbReference type="PANTHER" id="PTHR43767">
    <property type="entry name" value="LONG-CHAIN-FATTY-ACID--COA LIGASE"/>
    <property type="match status" value="1"/>
</dbReference>
<dbReference type="Gene3D" id="3.40.50.12780">
    <property type="entry name" value="N-terminal domain of ligase-like"/>
    <property type="match status" value="1"/>
</dbReference>
<evidence type="ECO:0000313" key="3">
    <source>
        <dbReference type="EMBL" id="SFK81657.1"/>
    </source>
</evidence>
<dbReference type="Proteomes" id="UP000198851">
    <property type="component" value="Unassembled WGS sequence"/>
</dbReference>
<name>A0A1I4CMZ8_9RHOB</name>
<evidence type="ECO:0000259" key="1">
    <source>
        <dbReference type="Pfam" id="PF00501"/>
    </source>
</evidence>
<reference evidence="4" key="1">
    <citation type="submission" date="2016-10" db="EMBL/GenBank/DDBJ databases">
        <authorList>
            <person name="Varghese N."/>
            <person name="Submissions S."/>
        </authorList>
    </citation>
    <scope>NUCLEOTIDE SEQUENCE [LARGE SCALE GENOMIC DNA]</scope>
    <source>
        <strain evidence="4">DSM 28453</strain>
    </source>
</reference>
<protein>
    <submittedName>
        <fullName evidence="3">Fatty-acyl-CoA synthase</fullName>
    </submittedName>
</protein>